<evidence type="ECO:0000313" key="2">
    <source>
        <dbReference type="EMBL" id="MEP0866021.1"/>
    </source>
</evidence>
<dbReference type="RefSeq" id="WP_190419478.1">
    <property type="nucleotide sequence ID" value="NZ_JAMPKK010000036.1"/>
</dbReference>
<proteinExistence type="predicted"/>
<dbReference type="Proteomes" id="UP001442494">
    <property type="component" value="Unassembled WGS sequence"/>
</dbReference>
<protein>
    <submittedName>
        <fullName evidence="2">Uncharacterized protein</fullName>
    </submittedName>
</protein>
<name>A0ABV0JRC4_9CYAN</name>
<organism evidence="2 3">
    <name type="scientific">Funiculus sociatus GB2-A5</name>
    <dbReference type="NCBI Taxonomy" id="2933946"/>
    <lineage>
        <taxon>Bacteria</taxon>
        <taxon>Bacillati</taxon>
        <taxon>Cyanobacteriota</taxon>
        <taxon>Cyanophyceae</taxon>
        <taxon>Coleofasciculales</taxon>
        <taxon>Coleofasciculaceae</taxon>
        <taxon>Funiculus</taxon>
    </lineage>
</organism>
<comment type="caution">
    <text evidence="2">The sequence shown here is derived from an EMBL/GenBank/DDBJ whole genome shotgun (WGS) entry which is preliminary data.</text>
</comment>
<accession>A0ABV0JRC4</accession>
<reference evidence="2 3" key="1">
    <citation type="submission" date="2022-04" db="EMBL/GenBank/DDBJ databases">
        <title>Positive selection, recombination, and allopatry shape intraspecific diversity of widespread and dominant cyanobacteria.</title>
        <authorList>
            <person name="Wei J."/>
            <person name="Shu W."/>
            <person name="Hu C."/>
        </authorList>
    </citation>
    <scope>NUCLEOTIDE SEQUENCE [LARGE SCALE GENOMIC DNA]</scope>
    <source>
        <strain evidence="2 3">GB2-A5</strain>
    </source>
</reference>
<feature type="chain" id="PRO_5046081849" evidence="1">
    <location>
        <begin position="28"/>
        <end position="238"/>
    </location>
</feature>
<keyword evidence="3" id="KW-1185">Reference proteome</keyword>
<keyword evidence="1" id="KW-0732">Signal</keyword>
<evidence type="ECO:0000313" key="3">
    <source>
        <dbReference type="Proteomes" id="UP001442494"/>
    </source>
</evidence>
<sequence length="238" mass="25819">MPKNPLSLCLLTSTLWFGASIATIAQAPIPEPAQERPAQAPTPAPASSNIKLTLEDLPAGFQELPPEVAAAIASNLEVLRQQLTQANIKPENFFAFVNQENFQIVLGFTGNMPSEPDRANFDASLQEMQNPEAQQKMLSLLRQRLKGYQGLEVVEYKPLPELNSLGNASSGMSLALKLQQQPVRMDVAAFRRNRVGALTAVIYTNGKQPLVPVGDVVRKLDGRILQVSPAANLPGSVR</sequence>
<dbReference type="EMBL" id="JAMPKK010000036">
    <property type="protein sequence ID" value="MEP0866021.1"/>
    <property type="molecule type" value="Genomic_DNA"/>
</dbReference>
<gene>
    <name evidence="2" type="ORF">NDI37_16255</name>
</gene>
<feature type="signal peptide" evidence="1">
    <location>
        <begin position="1"/>
        <end position="27"/>
    </location>
</feature>
<evidence type="ECO:0000256" key="1">
    <source>
        <dbReference type="SAM" id="SignalP"/>
    </source>
</evidence>